<dbReference type="InterPro" id="IPR050706">
    <property type="entry name" value="Cyclic-di-GMP_PDE-like"/>
</dbReference>
<dbReference type="Pfam" id="PF00563">
    <property type="entry name" value="EAL"/>
    <property type="match status" value="1"/>
</dbReference>
<dbReference type="PROSITE" id="PS50883">
    <property type="entry name" value="EAL"/>
    <property type="match status" value="1"/>
</dbReference>
<organism evidence="2 3">
    <name type="scientific">Roseburia lenta</name>
    <dbReference type="NCBI Taxonomy" id="2763061"/>
    <lineage>
        <taxon>Bacteria</taxon>
        <taxon>Bacillati</taxon>
        <taxon>Bacillota</taxon>
        <taxon>Clostridia</taxon>
        <taxon>Lachnospirales</taxon>
        <taxon>Lachnospiraceae</taxon>
        <taxon>Roseburia</taxon>
    </lineage>
</organism>
<dbReference type="InterPro" id="IPR029787">
    <property type="entry name" value="Nucleotide_cyclase"/>
</dbReference>
<dbReference type="SUPFAM" id="SSF55073">
    <property type="entry name" value="Nucleotide cyclase"/>
    <property type="match status" value="1"/>
</dbReference>
<dbReference type="CDD" id="cd01948">
    <property type="entry name" value="EAL"/>
    <property type="match status" value="1"/>
</dbReference>
<dbReference type="PANTHER" id="PTHR33121:SF81">
    <property type="entry name" value="CYCLIC DI-GMP PHOSPHODIESTERASE PDEB-RELATED"/>
    <property type="match status" value="1"/>
</dbReference>
<dbReference type="InterPro" id="IPR043128">
    <property type="entry name" value="Rev_trsase/Diguanyl_cyclase"/>
</dbReference>
<accession>A0ABR7GIP7</accession>
<evidence type="ECO:0000313" key="2">
    <source>
        <dbReference type="EMBL" id="MBC5687154.1"/>
    </source>
</evidence>
<dbReference type="SUPFAM" id="SSF141868">
    <property type="entry name" value="EAL domain-like"/>
    <property type="match status" value="1"/>
</dbReference>
<dbReference type="RefSeq" id="WP_118535904.1">
    <property type="nucleotide sequence ID" value="NZ_JACOPG010000004.1"/>
</dbReference>
<dbReference type="Gene3D" id="3.20.20.450">
    <property type="entry name" value="EAL domain"/>
    <property type="match status" value="1"/>
</dbReference>
<feature type="domain" description="EAL" evidence="1">
    <location>
        <begin position="173"/>
        <end position="426"/>
    </location>
</feature>
<protein>
    <submittedName>
        <fullName evidence="2">EAL domain-containing protein</fullName>
    </submittedName>
</protein>
<sequence>MLNKILEHKTEELPSLERFKMLGSKVVVEMKKPVLASFNLRNLKYFNEIYGTAKGDWLITLMVDYFCRENKKSILGSMSYVDHLLVLCEAGGDSDEEILAFYQDIADRFLERVSEHYDRVKIHVECGLYVMQPGDSFIYAQDNARYARRSIRHSYSNTVAFYSEDLRRRSIKKASIIPNFEHAIDTDGIQVYLQPKCSAKNDRIIGAEALSRFCDEDGEILSPAIYVPILEQAGIVSRLDYQVLVKSVELLSKWRDDGHELFPISVNLSRVDLLEDRFIESLDHLVEDAGLDKQYIEFELTETVLVKDLEMIIAKMNHLREKGYRIALDDFGSGYNSLYVLGQVPANVIKFDRGFVLHSIQNQMGMTILSNLVNTFKEIEFEVLCEGVETEEEKQKIVSCGCDVIQGYLYDKPLCIDDFEKKYIYA</sequence>
<proteinExistence type="predicted"/>
<dbReference type="Gene3D" id="3.30.70.270">
    <property type="match status" value="1"/>
</dbReference>
<dbReference type="SMART" id="SM00052">
    <property type="entry name" value="EAL"/>
    <property type="match status" value="1"/>
</dbReference>
<name>A0ABR7GIP7_9FIRM</name>
<dbReference type="Proteomes" id="UP000643810">
    <property type="component" value="Unassembled WGS sequence"/>
</dbReference>
<dbReference type="InterPro" id="IPR035919">
    <property type="entry name" value="EAL_sf"/>
</dbReference>
<keyword evidence="3" id="KW-1185">Reference proteome</keyword>
<dbReference type="PANTHER" id="PTHR33121">
    <property type="entry name" value="CYCLIC DI-GMP PHOSPHODIESTERASE PDEF"/>
    <property type="match status" value="1"/>
</dbReference>
<evidence type="ECO:0000259" key="1">
    <source>
        <dbReference type="PROSITE" id="PS50883"/>
    </source>
</evidence>
<evidence type="ECO:0000313" key="3">
    <source>
        <dbReference type="Proteomes" id="UP000643810"/>
    </source>
</evidence>
<dbReference type="InterPro" id="IPR001633">
    <property type="entry name" value="EAL_dom"/>
</dbReference>
<reference evidence="2 3" key="1">
    <citation type="submission" date="2020-08" db="EMBL/GenBank/DDBJ databases">
        <title>Genome public.</title>
        <authorList>
            <person name="Liu C."/>
            <person name="Sun Q."/>
        </authorList>
    </citation>
    <scope>NUCLEOTIDE SEQUENCE [LARGE SCALE GENOMIC DNA]</scope>
    <source>
        <strain evidence="2 3">NSJ-9</strain>
    </source>
</reference>
<dbReference type="EMBL" id="JACOPG010000004">
    <property type="protein sequence ID" value="MBC5687154.1"/>
    <property type="molecule type" value="Genomic_DNA"/>
</dbReference>
<gene>
    <name evidence="2" type="ORF">H8R94_11170</name>
</gene>
<comment type="caution">
    <text evidence="2">The sequence shown here is derived from an EMBL/GenBank/DDBJ whole genome shotgun (WGS) entry which is preliminary data.</text>
</comment>